<feature type="region of interest" description="Disordered" evidence="1">
    <location>
        <begin position="593"/>
        <end position="629"/>
    </location>
</feature>
<evidence type="ECO:0000256" key="1">
    <source>
        <dbReference type="SAM" id="MobiDB-lite"/>
    </source>
</evidence>
<dbReference type="InterPro" id="IPR013766">
    <property type="entry name" value="Thioredoxin_domain"/>
</dbReference>
<dbReference type="HOGENOM" id="CLU_010764_1_0_1"/>
<feature type="domain" description="Thioredoxin" evidence="2">
    <location>
        <begin position="445"/>
        <end position="528"/>
    </location>
</feature>
<dbReference type="GeneTree" id="ENSGT00390000016020"/>
<dbReference type="Ensembl" id="ENSACAT00000005532.4">
    <property type="protein sequence ID" value="ENSACAP00000005415.3"/>
    <property type="gene ID" value="ENSACAG00000005509.4"/>
</dbReference>
<accession>H9GAB5</accession>
<protein>
    <submittedName>
        <fullName evidence="4">Uncharacterized protein</fullName>
    </submittedName>
</protein>
<dbReference type="Pfam" id="PF26234">
    <property type="entry name" value="TXNDC11_2nd"/>
    <property type="match status" value="1"/>
</dbReference>
<reference evidence="4" key="2">
    <citation type="submission" date="2025-08" db="UniProtKB">
        <authorList>
            <consortium name="Ensembl"/>
        </authorList>
    </citation>
    <scope>IDENTIFICATION</scope>
</reference>
<dbReference type="InParanoid" id="H9GAB5"/>
<dbReference type="InterPro" id="IPR052792">
    <property type="entry name" value="Thioredoxin_dom-contain_11"/>
</dbReference>
<evidence type="ECO:0000313" key="5">
    <source>
        <dbReference type="Proteomes" id="UP000001646"/>
    </source>
</evidence>
<dbReference type="AlphaFoldDB" id="H9GAB5"/>
<dbReference type="PANTHER" id="PTHR46497">
    <property type="entry name" value="THIOREDOXIN DOMAIN-CONTAINING PROTEIN 11"/>
    <property type="match status" value="1"/>
</dbReference>
<keyword evidence="5" id="KW-1185">Reference proteome</keyword>
<dbReference type="CDD" id="cd02995">
    <property type="entry name" value="PDI_a_PDI_a'_C"/>
    <property type="match status" value="1"/>
</dbReference>
<evidence type="ECO:0000259" key="2">
    <source>
        <dbReference type="Pfam" id="PF00085"/>
    </source>
</evidence>
<reference evidence="4" key="3">
    <citation type="submission" date="2025-09" db="UniProtKB">
        <authorList>
            <consortium name="Ensembl"/>
        </authorList>
    </citation>
    <scope>IDENTIFICATION</scope>
</reference>
<dbReference type="InterPro" id="IPR058777">
    <property type="entry name" value="TXNDC11_thioredoxin"/>
</dbReference>
<feature type="region of interest" description="Disordered" evidence="1">
    <location>
        <begin position="306"/>
        <end position="325"/>
    </location>
</feature>
<dbReference type="Proteomes" id="UP000001646">
    <property type="component" value="Unplaced"/>
</dbReference>
<dbReference type="SUPFAM" id="SSF52833">
    <property type="entry name" value="Thioredoxin-like"/>
    <property type="match status" value="1"/>
</dbReference>
<dbReference type="Gene3D" id="3.40.30.10">
    <property type="entry name" value="Glutaredoxin"/>
    <property type="match status" value="1"/>
</dbReference>
<organism evidence="4 5">
    <name type="scientific">Anolis carolinensis</name>
    <name type="common">Green anole</name>
    <name type="synonym">American chameleon</name>
    <dbReference type="NCBI Taxonomy" id="28377"/>
    <lineage>
        <taxon>Eukaryota</taxon>
        <taxon>Metazoa</taxon>
        <taxon>Chordata</taxon>
        <taxon>Craniata</taxon>
        <taxon>Vertebrata</taxon>
        <taxon>Euteleostomi</taxon>
        <taxon>Lepidosauria</taxon>
        <taxon>Squamata</taxon>
        <taxon>Bifurcata</taxon>
        <taxon>Unidentata</taxon>
        <taxon>Episquamata</taxon>
        <taxon>Toxicofera</taxon>
        <taxon>Iguania</taxon>
        <taxon>Dactyloidae</taxon>
        <taxon>Anolis</taxon>
    </lineage>
</organism>
<dbReference type="Pfam" id="PF00085">
    <property type="entry name" value="Thioredoxin"/>
    <property type="match status" value="1"/>
</dbReference>
<dbReference type="STRING" id="28377.ENSACAP00000005415"/>
<name>H9GAB5_ANOCA</name>
<reference evidence="4" key="1">
    <citation type="submission" date="2009-12" db="EMBL/GenBank/DDBJ databases">
        <title>The Genome Sequence of Anolis carolinensis (Green Anole Lizard).</title>
        <authorList>
            <consortium name="The Genome Sequencing Platform"/>
            <person name="Di Palma F."/>
            <person name="Alfoldi J."/>
            <person name="Heiman D."/>
            <person name="Young S."/>
            <person name="Grabherr M."/>
            <person name="Johnson J."/>
            <person name="Lander E.S."/>
            <person name="Lindblad-Toh K."/>
        </authorList>
    </citation>
    <scope>NUCLEOTIDE SEQUENCE [LARGE SCALE GENOMIC DNA]</scope>
    <source>
        <strain evidence="4">JBL SC #1</strain>
    </source>
</reference>
<proteinExistence type="predicted"/>
<feature type="domain" description="TXNDC11 thioredoxin-like" evidence="3">
    <location>
        <begin position="66"/>
        <end position="129"/>
    </location>
</feature>
<dbReference type="eggNOG" id="KOG0190">
    <property type="taxonomic scope" value="Eukaryota"/>
</dbReference>
<sequence>MNAVYIEKFVRRVMTPLHYISSQSKLQRFLSHYEPGVLGYFEFNTSPQPPGYLTFFTSALHSLNKDHLGPIHFGVITNKQVAKEIPLTVSGSIYLPRRLNASLLFPHEVMNYTAENVWKWALENGESLVRWLRPHGGKSLLLSNELKKGPALFLFLPFDPLAEHQPLVEEVSELALEYNRCNKSRRTEEAGHPDGAWAPLPRSASRPRCCNTVVLPPRWHSLSRASAYNICELCVNQSDGLHPSPLATCTFFEIEAALDSFYLQERAFLFHTASLCSNFLHSYSPFSYYSACCRTVGSGEASQWPLGGAAPHGTPPRPWGDRAHPSMPHIEDGKGLLPASPPFFRPGFTGLSCRTNKTLNLYLLDANLFWAYAERLGASAPTKGFAAIVDLKEETHYVLDQEQALRGASLETFIQNYSVVYSPLRRHLVGERRTGRPKALHRIREITSGTFQETVLKSPQDVVLLYYTPWCGFCMSLNHVFLQLARILPPQDFLVARVDVSRNDLPWEFMTDHLPNVLFFPQGRKDRSVRFPSWHFPLTLPNLLRFLLAHSGRPSSSSSSSSSSSDPEPSLKGSLLGGLLAENAFLKALLTTKQRSEDEGPFSPIDPFPKAEEGGQAQPDLCSRETEGE</sequence>
<evidence type="ECO:0000313" key="4">
    <source>
        <dbReference type="Ensembl" id="ENSACAP00000005415.3"/>
    </source>
</evidence>
<dbReference type="Bgee" id="ENSACAG00000005509">
    <property type="expression patterns" value="Expressed in kidney and 12 other cell types or tissues"/>
</dbReference>
<evidence type="ECO:0000259" key="3">
    <source>
        <dbReference type="Pfam" id="PF26234"/>
    </source>
</evidence>
<dbReference type="PANTHER" id="PTHR46497:SF1">
    <property type="entry name" value="THIOREDOXIN DOMAIN-CONTAINING PROTEIN 11"/>
    <property type="match status" value="1"/>
</dbReference>
<dbReference type="InterPro" id="IPR036249">
    <property type="entry name" value="Thioredoxin-like_sf"/>
</dbReference>